<name>A0ABQ3G8U4_9BURK</name>
<dbReference type="InterPro" id="IPR000262">
    <property type="entry name" value="FMN-dep_DH"/>
</dbReference>
<evidence type="ECO:0000313" key="7">
    <source>
        <dbReference type="EMBL" id="GHC95837.1"/>
    </source>
</evidence>
<dbReference type="Pfam" id="PF01070">
    <property type="entry name" value="FMN_dh"/>
    <property type="match status" value="1"/>
</dbReference>
<comment type="cofactor">
    <cofactor evidence="1">
        <name>FMN</name>
        <dbReference type="ChEBI" id="CHEBI:58210"/>
    </cofactor>
</comment>
<sequence length="390" mass="41028">MRAAALERALSIADLRAIAQRKLPRSVFEFIDGGAEDELTLADNRAAFERVRIVPRVLVDVSAPDLSTDIVGTPAAAPFVVAPMGSCALGWPGADIAIARAAAAHGIPYTLSTMSTTALERIAAEVQGRLWFQLYVLRDRAFNATLVQRAWAAGYGTLVVTVDLPAGGKRERDLRNGVSIPLRMTPRHLWEGLTHPGWAWRMARAGRPEFENVRGLLGDHSAGLTIAAKVGQNLDASYGWDDLAALRDRWPGRLLVKGVEHADDAERLAALGVDGIWVSNHGGRQLDGAQASADALAAIARRLGGRVPLLVDSGVRRGVDALKARLLGAQAVAVGRAALFGACAGGEAGAHRAIAILLGELRLAMQLAGVAALADAGRAGLLCGTNVAED</sequence>
<dbReference type="InterPro" id="IPR037396">
    <property type="entry name" value="FMN_HAD"/>
</dbReference>
<dbReference type="PANTHER" id="PTHR10578:SF107">
    <property type="entry name" value="2-HYDROXYACID OXIDASE 1"/>
    <property type="match status" value="1"/>
</dbReference>
<evidence type="ECO:0000256" key="3">
    <source>
        <dbReference type="ARBA" id="ARBA00022643"/>
    </source>
</evidence>
<dbReference type="PROSITE" id="PS00557">
    <property type="entry name" value="FMN_HYDROXY_ACID_DH_1"/>
    <property type="match status" value="1"/>
</dbReference>
<evidence type="ECO:0000313" key="8">
    <source>
        <dbReference type="Proteomes" id="UP000626210"/>
    </source>
</evidence>
<keyword evidence="4" id="KW-0560">Oxidoreductase</keyword>
<evidence type="ECO:0000256" key="4">
    <source>
        <dbReference type="ARBA" id="ARBA00023002"/>
    </source>
</evidence>
<dbReference type="CDD" id="cd02809">
    <property type="entry name" value="alpha_hydroxyacid_oxid_FMN"/>
    <property type="match status" value="1"/>
</dbReference>
<evidence type="ECO:0000259" key="6">
    <source>
        <dbReference type="PROSITE" id="PS51349"/>
    </source>
</evidence>
<dbReference type="PIRSF" id="PIRSF000138">
    <property type="entry name" value="Al-hdrx_acd_dh"/>
    <property type="match status" value="1"/>
</dbReference>
<evidence type="ECO:0000256" key="1">
    <source>
        <dbReference type="ARBA" id="ARBA00001917"/>
    </source>
</evidence>
<proteinExistence type="inferred from homology"/>
<dbReference type="InterPro" id="IPR008259">
    <property type="entry name" value="FMN_hydac_DH_AS"/>
</dbReference>
<evidence type="ECO:0000256" key="5">
    <source>
        <dbReference type="ARBA" id="ARBA00024042"/>
    </source>
</evidence>
<reference evidence="8" key="1">
    <citation type="journal article" date="2019" name="Int. J. Syst. Evol. Microbiol.">
        <title>The Global Catalogue of Microorganisms (GCM) 10K type strain sequencing project: providing services to taxonomists for standard genome sequencing and annotation.</title>
        <authorList>
            <consortium name="The Broad Institute Genomics Platform"/>
            <consortium name="The Broad Institute Genome Sequencing Center for Infectious Disease"/>
            <person name="Wu L."/>
            <person name="Ma J."/>
        </authorList>
    </citation>
    <scope>NUCLEOTIDE SEQUENCE [LARGE SCALE GENOMIC DNA]</scope>
    <source>
        <strain evidence="8">KCTC 23314</strain>
    </source>
</reference>
<dbReference type="InterPro" id="IPR013785">
    <property type="entry name" value="Aldolase_TIM"/>
</dbReference>
<keyword evidence="8" id="KW-1185">Reference proteome</keyword>
<comment type="similarity">
    <text evidence="5">Belongs to the FMN-dependent alpha-hydroxy acid dehydrogenase family.</text>
</comment>
<dbReference type="PANTHER" id="PTHR10578">
    <property type="entry name" value="S -2-HYDROXY-ACID OXIDASE-RELATED"/>
    <property type="match status" value="1"/>
</dbReference>
<feature type="domain" description="FMN hydroxy acid dehydrogenase" evidence="6">
    <location>
        <begin position="4"/>
        <end position="386"/>
    </location>
</feature>
<protein>
    <submittedName>
        <fullName evidence="7">Alpha-hydroxy-acid oxidizing enzyme</fullName>
    </submittedName>
</protein>
<gene>
    <name evidence="7" type="ORF">GCM10007320_49160</name>
</gene>
<keyword evidence="2" id="KW-0285">Flavoprotein</keyword>
<evidence type="ECO:0000256" key="2">
    <source>
        <dbReference type="ARBA" id="ARBA00022630"/>
    </source>
</evidence>
<accession>A0ABQ3G8U4</accession>
<dbReference type="SUPFAM" id="SSF51395">
    <property type="entry name" value="FMN-linked oxidoreductases"/>
    <property type="match status" value="1"/>
</dbReference>
<comment type="caution">
    <text evidence="7">The sequence shown here is derived from an EMBL/GenBank/DDBJ whole genome shotgun (WGS) entry which is preliminary data.</text>
</comment>
<dbReference type="EMBL" id="BMYK01000021">
    <property type="protein sequence ID" value="GHC95837.1"/>
    <property type="molecule type" value="Genomic_DNA"/>
</dbReference>
<dbReference type="PROSITE" id="PS51349">
    <property type="entry name" value="FMN_HYDROXY_ACID_DH_2"/>
    <property type="match status" value="1"/>
</dbReference>
<keyword evidence="3" id="KW-0288">FMN</keyword>
<dbReference type="RefSeq" id="WP_189689522.1">
    <property type="nucleotide sequence ID" value="NZ_BMYK01000021.1"/>
</dbReference>
<dbReference type="Proteomes" id="UP000626210">
    <property type="component" value="Unassembled WGS sequence"/>
</dbReference>
<organism evidence="7 8">
    <name type="scientific">Pseudorhodoferax aquiterrae</name>
    <dbReference type="NCBI Taxonomy" id="747304"/>
    <lineage>
        <taxon>Bacteria</taxon>
        <taxon>Pseudomonadati</taxon>
        <taxon>Pseudomonadota</taxon>
        <taxon>Betaproteobacteria</taxon>
        <taxon>Burkholderiales</taxon>
        <taxon>Comamonadaceae</taxon>
    </lineage>
</organism>
<dbReference type="InterPro" id="IPR012133">
    <property type="entry name" value="Alpha-hydoxy_acid_DH_FMN"/>
</dbReference>
<dbReference type="Gene3D" id="3.20.20.70">
    <property type="entry name" value="Aldolase class I"/>
    <property type="match status" value="1"/>
</dbReference>